<keyword evidence="4" id="KW-1185">Reference proteome</keyword>
<evidence type="ECO:0000256" key="2">
    <source>
        <dbReference type="ARBA" id="ARBA00022801"/>
    </source>
</evidence>
<dbReference type="PANTHER" id="PTHR40841:SF2">
    <property type="entry name" value="SIDEROPHORE-DEGRADING ESTERASE (EUROFUNG)"/>
    <property type="match status" value="1"/>
</dbReference>
<keyword evidence="2 3" id="KW-0378">Hydrolase</keyword>
<gene>
    <name evidence="3" type="ORF">GCM10007853_24240</name>
</gene>
<name>A0ABQ5VBX6_9PROT</name>
<protein>
    <submittedName>
        <fullName evidence="3">Alpha/beta family hydrolase</fullName>
    </submittedName>
</protein>
<comment type="caution">
    <text evidence="3">The sequence shown here is derived from an EMBL/GenBank/DDBJ whole genome shotgun (WGS) entry which is preliminary data.</text>
</comment>
<dbReference type="Pfam" id="PF00756">
    <property type="entry name" value="Esterase"/>
    <property type="match status" value="1"/>
</dbReference>
<dbReference type="InterPro" id="IPR029058">
    <property type="entry name" value="AB_hydrolase_fold"/>
</dbReference>
<evidence type="ECO:0000313" key="4">
    <source>
        <dbReference type="Proteomes" id="UP001161391"/>
    </source>
</evidence>
<organism evidence="3 4">
    <name type="scientific">Algimonas ampicilliniresistens</name>
    <dbReference type="NCBI Taxonomy" id="1298735"/>
    <lineage>
        <taxon>Bacteria</taxon>
        <taxon>Pseudomonadati</taxon>
        <taxon>Pseudomonadota</taxon>
        <taxon>Alphaproteobacteria</taxon>
        <taxon>Maricaulales</taxon>
        <taxon>Robiginitomaculaceae</taxon>
        <taxon>Algimonas</taxon>
    </lineage>
</organism>
<evidence type="ECO:0000313" key="3">
    <source>
        <dbReference type="EMBL" id="GLQ24550.1"/>
    </source>
</evidence>
<reference evidence="3" key="2">
    <citation type="submission" date="2023-01" db="EMBL/GenBank/DDBJ databases">
        <title>Draft genome sequence of Algimonas ampicilliniresistens strain NBRC 108219.</title>
        <authorList>
            <person name="Sun Q."/>
            <person name="Mori K."/>
        </authorList>
    </citation>
    <scope>NUCLEOTIDE SEQUENCE</scope>
    <source>
        <strain evidence="3">NBRC 108219</strain>
    </source>
</reference>
<accession>A0ABQ5VBX6</accession>
<dbReference type="SUPFAM" id="SSF53474">
    <property type="entry name" value="alpha/beta-Hydrolases"/>
    <property type="match status" value="1"/>
</dbReference>
<dbReference type="RefSeq" id="WP_284391097.1">
    <property type="nucleotide sequence ID" value="NZ_BSNK01000002.1"/>
</dbReference>
<dbReference type="InterPro" id="IPR000801">
    <property type="entry name" value="Esterase-like"/>
</dbReference>
<evidence type="ECO:0000256" key="1">
    <source>
        <dbReference type="ARBA" id="ARBA00005622"/>
    </source>
</evidence>
<proteinExistence type="inferred from homology"/>
<dbReference type="GO" id="GO:0016787">
    <property type="term" value="F:hydrolase activity"/>
    <property type="evidence" value="ECO:0007669"/>
    <property type="project" value="UniProtKB-KW"/>
</dbReference>
<dbReference type="EMBL" id="BSNK01000002">
    <property type="protein sequence ID" value="GLQ24550.1"/>
    <property type="molecule type" value="Genomic_DNA"/>
</dbReference>
<dbReference type="PROSITE" id="PS51257">
    <property type="entry name" value="PROKAR_LIPOPROTEIN"/>
    <property type="match status" value="1"/>
</dbReference>
<reference evidence="3" key="1">
    <citation type="journal article" date="2014" name="Int. J. Syst. Evol. Microbiol.">
        <title>Complete genome of a new Firmicutes species belonging to the dominant human colonic microbiota ('Ruminococcus bicirculans') reveals two chromosomes and a selective capacity to utilize plant glucans.</title>
        <authorList>
            <consortium name="NISC Comparative Sequencing Program"/>
            <person name="Wegmann U."/>
            <person name="Louis P."/>
            <person name="Goesmann A."/>
            <person name="Henrissat B."/>
            <person name="Duncan S.H."/>
            <person name="Flint H.J."/>
        </authorList>
    </citation>
    <scope>NUCLEOTIDE SEQUENCE</scope>
    <source>
        <strain evidence="3">NBRC 108219</strain>
    </source>
</reference>
<dbReference type="Gene3D" id="3.40.50.1820">
    <property type="entry name" value="alpha/beta hydrolase"/>
    <property type="match status" value="1"/>
</dbReference>
<sequence length="305" mass="33171">MDLRHLTLFCTLLLTACDQTWTPSVVGEAPAPATSEPITLGQSYTLMSDVFGGPREINVYVPDLPGWADGYFDDPLPVLYVVDGGLEQDFIHLAGLSHLPLINAERSPAIIVGVKTDDRYGEITPEPTDPRYIAEFEGYGGADTFRRFLRDEVQPFVRSLGHTGRPALIGESLAGLFVLDTLAAEPDLFDDYIAISPSSWWDDRKLAKSATETLADTPIGKRLVLAMANEGGTMEMGTLAFRDAAAADPAITLSFLDRSGSESHSTIYHDAARDALILLHGIAAEPYGDMPWYLIEGEEPPTDTP</sequence>
<dbReference type="PANTHER" id="PTHR40841">
    <property type="entry name" value="SIDEROPHORE TRIACETYLFUSARININE C ESTERASE"/>
    <property type="match status" value="1"/>
</dbReference>
<comment type="similarity">
    <text evidence="1">Belongs to the esterase D family.</text>
</comment>
<dbReference type="Proteomes" id="UP001161391">
    <property type="component" value="Unassembled WGS sequence"/>
</dbReference>
<dbReference type="InterPro" id="IPR052558">
    <property type="entry name" value="Siderophore_Hydrolase_D"/>
</dbReference>